<dbReference type="EMBL" id="JBANAX010000808">
    <property type="protein sequence ID" value="KAL1192830.1"/>
    <property type="molecule type" value="Genomic_DNA"/>
</dbReference>
<organism evidence="2 3">
    <name type="scientific">Cardamine amara subsp. amara</name>
    <dbReference type="NCBI Taxonomy" id="228776"/>
    <lineage>
        <taxon>Eukaryota</taxon>
        <taxon>Viridiplantae</taxon>
        <taxon>Streptophyta</taxon>
        <taxon>Embryophyta</taxon>
        <taxon>Tracheophyta</taxon>
        <taxon>Spermatophyta</taxon>
        <taxon>Magnoliopsida</taxon>
        <taxon>eudicotyledons</taxon>
        <taxon>Gunneridae</taxon>
        <taxon>Pentapetalae</taxon>
        <taxon>rosids</taxon>
        <taxon>malvids</taxon>
        <taxon>Brassicales</taxon>
        <taxon>Brassicaceae</taxon>
        <taxon>Cardamineae</taxon>
        <taxon>Cardamine</taxon>
    </lineage>
</organism>
<evidence type="ECO:0000313" key="3">
    <source>
        <dbReference type="Proteomes" id="UP001558713"/>
    </source>
</evidence>
<protein>
    <recommendedName>
        <fullName evidence="1">Reverse transcriptase zinc-binding domain-containing protein</fullName>
    </recommendedName>
</protein>
<evidence type="ECO:0000259" key="1">
    <source>
        <dbReference type="Pfam" id="PF13966"/>
    </source>
</evidence>
<keyword evidence="3" id="KW-1185">Reference proteome</keyword>
<accession>A0ABD0ZDT4</accession>
<sequence length="177" mass="20472">MECDIGDGKSASFWFDNWSDFGSLIDYIGEEGPSRLGVPADACVAHAATEHGWRLPSSKTRCPRIQSLRNYLLSKSPPEISRGPDFFAWDPKDNQRSFFSTKRTWEILQLVAPRLPWTKAVLFTFWTTHLDRLPVNSRVLAWGMNIDSHCGFCSQHIETREHQLLYCEYSKQVWNFI</sequence>
<evidence type="ECO:0000313" key="2">
    <source>
        <dbReference type="EMBL" id="KAL1192830.1"/>
    </source>
</evidence>
<dbReference type="Pfam" id="PF13966">
    <property type="entry name" value="zf-RVT"/>
    <property type="match status" value="1"/>
</dbReference>
<dbReference type="Proteomes" id="UP001558713">
    <property type="component" value="Unassembled WGS sequence"/>
</dbReference>
<dbReference type="AlphaFoldDB" id="A0ABD0ZDT4"/>
<dbReference type="InterPro" id="IPR026960">
    <property type="entry name" value="RVT-Znf"/>
</dbReference>
<gene>
    <name evidence="2" type="ORF">V5N11_003385</name>
</gene>
<name>A0ABD0ZDT4_CARAN</name>
<feature type="domain" description="Reverse transcriptase zinc-binding" evidence="1">
    <location>
        <begin position="120"/>
        <end position="174"/>
    </location>
</feature>
<proteinExistence type="predicted"/>
<reference evidence="2 3" key="1">
    <citation type="submission" date="2024-04" db="EMBL/GenBank/DDBJ databases">
        <title>Genome assembly C_amara_ONT_v2.</title>
        <authorList>
            <person name="Yant L."/>
            <person name="Moore C."/>
            <person name="Slenker M."/>
        </authorList>
    </citation>
    <scope>NUCLEOTIDE SEQUENCE [LARGE SCALE GENOMIC DNA]</scope>
    <source>
        <tissue evidence="2">Leaf</tissue>
    </source>
</reference>
<comment type="caution">
    <text evidence="2">The sequence shown here is derived from an EMBL/GenBank/DDBJ whole genome shotgun (WGS) entry which is preliminary data.</text>
</comment>